<comment type="caution">
    <text evidence="2">The sequence shown here is derived from an EMBL/GenBank/DDBJ whole genome shotgun (WGS) entry which is preliminary data.</text>
</comment>
<evidence type="ECO:0000313" key="3">
    <source>
        <dbReference type="Proteomes" id="UP000654075"/>
    </source>
</evidence>
<feature type="region of interest" description="Disordered" evidence="1">
    <location>
        <begin position="114"/>
        <end position="135"/>
    </location>
</feature>
<dbReference type="Proteomes" id="UP000654075">
    <property type="component" value="Unassembled WGS sequence"/>
</dbReference>
<feature type="compositionally biased region" description="Basic and acidic residues" evidence="1">
    <location>
        <begin position="61"/>
        <end position="76"/>
    </location>
</feature>
<dbReference type="EMBL" id="CAJNNV010028346">
    <property type="protein sequence ID" value="CAE8624265.1"/>
    <property type="molecule type" value="Genomic_DNA"/>
</dbReference>
<protein>
    <submittedName>
        <fullName evidence="2">Uncharacterized protein</fullName>
    </submittedName>
</protein>
<sequence length="135" mass="14965">MLISPSKSRHCTQPTTPRLVETWNCTLLEQLQSLWITSPWPAWLSAPAQRPAVFDPVGPAKPDRTKARQHKQDQTKKAQPTQRVGGGGEDEAASPGFQSAVAFVARDQDFYNKVLPSSTQPIGDSYRQPLGMHTR</sequence>
<reference evidence="2" key="1">
    <citation type="submission" date="2021-02" db="EMBL/GenBank/DDBJ databases">
        <authorList>
            <person name="Dougan E. K."/>
            <person name="Rhodes N."/>
            <person name="Thang M."/>
            <person name="Chan C."/>
        </authorList>
    </citation>
    <scope>NUCLEOTIDE SEQUENCE</scope>
</reference>
<name>A0A813GB11_POLGL</name>
<evidence type="ECO:0000256" key="1">
    <source>
        <dbReference type="SAM" id="MobiDB-lite"/>
    </source>
</evidence>
<gene>
    <name evidence="2" type="ORF">PGLA1383_LOCUS41411</name>
</gene>
<accession>A0A813GB11</accession>
<proteinExistence type="predicted"/>
<keyword evidence="3" id="KW-1185">Reference proteome</keyword>
<evidence type="ECO:0000313" key="2">
    <source>
        <dbReference type="EMBL" id="CAE8624265.1"/>
    </source>
</evidence>
<dbReference type="AlphaFoldDB" id="A0A813GB11"/>
<organism evidence="2 3">
    <name type="scientific">Polarella glacialis</name>
    <name type="common">Dinoflagellate</name>
    <dbReference type="NCBI Taxonomy" id="89957"/>
    <lineage>
        <taxon>Eukaryota</taxon>
        <taxon>Sar</taxon>
        <taxon>Alveolata</taxon>
        <taxon>Dinophyceae</taxon>
        <taxon>Suessiales</taxon>
        <taxon>Suessiaceae</taxon>
        <taxon>Polarella</taxon>
    </lineage>
</organism>
<feature type="region of interest" description="Disordered" evidence="1">
    <location>
        <begin position="52"/>
        <end position="95"/>
    </location>
</feature>